<accession>A0A366HAW4</accession>
<dbReference type="InterPro" id="IPR050810">
    <property type="entry name" value="Bact_Secretion_Sys_Channel"/>
</dbReference>
<reference evidence="5 6" key="1">
    <citation type="submission" date="2018-06" db="EMBL/GenBank/DDBJ databases">
        <title>Genomic Encyclopedia of Type Strains, Phase IV (KMG-IV): sequencing the most valuable type-strain genomes for metagenomic binning, comparative biology and taxonomic classification.</title>
        <authorList>
            <person name="Goeker M."/>
        </authorList>
    </citation>
    <scope>NUCLEOTIDE SEQUENCE [LARGE SCALE GENOMIC DNA]</scope>
    <source>
        <strain evidence="5 6">DSM 25532</strain>
    </source>
</reference>
<keyword evidence="2 4" id="KW-0732">Signal</keyword>
<dbReference type="OrthoDB" id="179152at2"/>
<dbReference type="PANTHER" id="PTHR30332:SF24">
    <property type="entry name" value="SECRETIN GSPD-RELATED"/>
    <property type="match status" value="1"/>
</dbReference>
<protein>
    <recommendedName>
        <fullName evidence="7">Type II/III secretion system protein</fullName>
    </recommendedName>
</protein>
<evidence type="ECO:0000313" key="6">
    <source>
        <dbReference type="Proteomes" id="UP000253426"/>
    </source>
</evidence>
<dbReference type="GO" id="GO:0015627">
    <property type="term" value="C:type II protein secretion system complex"/>
    <property type="evidence" value="ECO:0007669"/>
    <property type="project" value="TreeGrafter"/>
</dbReference>
<comment type="caution">
    <text evidence="5">The sequence shown here is derived from an EMBL/GenBank/DDBJ whole genome shotgun (WGS) entry which is preliminary data.</text>
</comment>
<dbReference type="GO" id="GO:0009306">
    <property type="term" value="P:protein secretion"/>
    <property type="evidence" value="ECO:0007669"/>
    <property type="project" value="TreeGrafter"/>
</dbReference>
<dbReference type="PANTHER" id="PTHR30332">
    <property type="entry name" value="PROBABLE GENERAL SECRETION PATHWAY PROTEIN D"/>
    <property type="match status" value="1"/>
</dbReference>
<sequence>MHKLLPHFLCVFALGAVCCLPLTGAAQETKPATSTPVQADPQAWTVKVYRYPSEALVDGFLVRERGQLAAPPMPKADASEAEILTFLRRSSDVVTQHLRFETVILPKGSLAAFDPVNQTLVVRTTNAMHERIASMSASYVAKLPLYLTFGIRVMEADGAVLREEVKKCATLADHAATVKRLEELVGQGKAKHLNALRVDTRSGQRAKIQRTLNRTYPTEYSLEDKDQVSVVKEMRPVGPIFEVDPVIGPDGATIDVNLAFDYHHAPPTLRWEPAGQQGARSIESQVIDFHTTKATFATTMLSGMTRMIHVWKPETSFGVPATDVMQAAFLKSDIVSVLPALDNRVETLLKAHGEKVEPLPKGPPTEPSDLPPGMILRSFRVPVTFLSAAASGESAAPAAPADPFAAAGAMASEPRISVRITALEILKSQGINFPAGSSANFNPATGELIVRNTPENMAALEKYIGEITSYSPRVLVSTIHIIQADGATLRKLEADTATISDHSAAWAGVEKDIAAGKVKSLRTARLETRSGQRASFDVIHEHLYVTGVDVSSNSSQSGGKEGEKTVVHVHGNGSVSQAPSYEMEPVGVRFELDPVIGPDGKTIDLNFDLKYDYAAPVLRRDTLEVTEKLLRYPTSGTDFHKAEVTTALTMHDGSARLMGIWKPEGTEEFDKADIMQAAFIRVNLVAVVPDKK</sequence>
<proteinExistence type="predicted"/>
<evidence type="ECO:0000256" key="3">
    <source>
        <dbReference type="ARBA" id="ARBA00023136"/>
    </source>
</evidence>
<evidence type="ECO:0008006" key="7">
    <source>
        <dbReference type="Google" id="ProtNLM"/>
    </source>
</evidence>
<feature type="signal peptide" evidence="4">
    <location>
        <begin position="1"/>
        <end position="26"/>
    </location>
</feature>
<dbReference type="RefSeq" id="WP_147263575.1">
    <property type="nucleotide sequence ID" value="NZ_QNRR01000010.1"/>
</dbReference>
<dbReference type="Proteomes" id="UP000253426">
    <property type="component" value="Unassembled WGS sequence"/>
</dbReference>
<evidence type="ECO:0000256" key="4">
    <source>
        <dbReference type="SAM" id="SignalP"/>
    </source>
</evidence>
<evidence type="ECO:0000256" key="2">
    <source>
        <dbReference type="ARBA" id="ARBA00022729"/>
    </source>
</evidence>
<keyword evidence="6" id="KW-1185">Reference proteome</keyword>
<dbReference type="EMBL" id="QNRR01000010">
    <property type="protein sequence ID" value="RBP39049.1"/>
    <property type="molecule type" value="Genomic_DNA"/>
</dbReference>
<comment type="subcellular location">
    <subcellularLocation>
        <location evidence="1">Membrane</location>
    </subcellularLocation>
</comment>
<evidence type="ECO:0000313" key="5">
    <source>
        <dbReference type="EMBL" id="RBP39049.1"/>
    </source>
</evidence>
<dbReference type="GO" id="GO:0016020">
    <property type="term" value="C:membrane"/>
    <property type="evidence" value="ECO:0007669"/>
    <property type="project" value="UniProtKB-SubCell"/>
</dbReference>
<organism evidence="5 6">
    <name type="scientific">Roseimicrobium gellanilyticum</name>
    <dbReference type="NCBI Taxonomy" id="748857"/>
    <lineage>
        <taxon>Bacteria</taxon>
        <taxon>Pseudomonadati</taxon>
        <taxon>Verrucomicrobiota</taxon>
        <taxon>Verrucomicrobiia</taxon>
        <taxon>Verrucomicrobiales</taxon>
        <taxon>Verrucomicrobiaceae</taxon>
        <taxon>Roseimicrobium</taxon>
    </lineage>
</organism>
<name>A0A366HAW4_9BACT</name>
<evidence type="ECO:0000256" key="1">
    <source>
        <dbReference type="ARBA" id="ARBA00004370"/>
    </source>
</evidence>
<feature type="chain" id="PRO_5017016362" description="Type II/III secretion system protein" evidence="4">
    <location>
        <begin position="27"/>
        <end position="692"/>
    </location>
</feature>
<dbReference type="AlphaFoldDB" id="A0A366HAW4"/>
<keyword evidence="3" id="KW-0472">Membrane</keyword>
<gene>
    <name evidence="5" type="ORF">DES53_11073</name>
</gene>